<reference evidence="8 9" key="1">
    <citation type="journal article" date="2014" name="Am. J. Bot.">
        <title>Genome assembly and annotation for red clover (Trifolium pratense; Fabaceae).</title>
        <authorList>
            <person name="Istvanek J."/>
            <person name="Jaros M."/>
            <person name="Krenek A."/>
            <person name="Repkova J."/>
        </authorList>
    </citation>
    <scope>NUCLEOTIDE SEQUENCE [LARGE SCALE GENOMIC DNA]</scope>
    <source>
        <strain evidence="9">cv. Tatra</strain>
        <tissue evidence="8">Young leaves</tissue>
    </source>
</reference>
<dbReference type="CDD" id="cd18577">
    <property type="entry name" value="ABC_6TM_Pgp_ABCB1_D1_like"/>
    <property type="match status" value="1"/>
</dbReference>
<dbReference type="EMBL" id="ASHM01014172">
    <property type="protein sequence ID" value="PNX96123.1"/>
    <property type="molecule type" value="Genomic_DNA"/>
</dbReference>
<reference evidence="8 9" key="2">
    <citation type="journal article" date="2017" name="Front. Plant Sci.">
        <title>Gene Classification and Mining of Molecular Markers Useful in Red Clover (Trifolium pratense) Breeding.</title>
        <authorList>
            <person name="Istvanek J."/>
            <person name="Dluhosova J."/>
            <person name="Dluhos P."/>
            <person name="Patkova L."/>
            <person name="Nedelnik J."/>
            <person name="Repkova J."/>
        </authorList>
    </citation>
    <scope>NUCLEOTIDE SEQUENCE [LARGE SCALE GENOMIC DNA]</scope>
    <source>
        <strain evidence="9">cv. Tatra</strain>
        <tissue evidence="8">Young leaves</tissue>
    </source>
</reference>
<keyword evidence="2 6" id="KW-0812">Transmembrane</keyword>
<dbReference type="PANTHER" id="PTHR24222">
    <property type="entry name" value="ABC TRANSPORTER B FAMILY"/>
    <property type="match status" value="1"/>
</dbReference>
<dbReference type="Gene3D" id="1.20.1560.10">
    <property type="entry name" value="ABC transporter type 1, transmembrane domain"/>
    <property type="match status" value="1"/>
</dbReference>
<evidence type="ECO:0000313" key="9">
    <source>
        <dbReference type="Proteomes" id="UP000236291"/>
    </source>
</evidence>
<feature type="domain" description="ABC transmembrane type-1" evidence="7">
    <location>
        <begin position="335"/>
        <end position="532"/>
    </location>
</feature>
<evidence type="ECO:0000313" key="8">
    <source>
        <dbReference type="EMBL" id="PNX96123.1"/>
    </source>
</evidence>
<keyword evidence="3 6" id="KW-1133">Transmembrane helix</keyword>
<feature type="compositionally biased region" description="Basic residues" evidence="5">
    <location>
        <begin position="34"/>
        <end position="49"/>
    </location>
</feature>
<organism evidence="8 9">
    <name type="scientific">Trifolium pratense</name>
    <name type="common">Red clover</name>
    <dbReference type="NCBI Taxonomy" id="57577"/>
    <lineage>
        <taxon>Eukaryota</taxon>
        <taxon>Viridiplantae</taxon>
        <taxon>Streptophyta</taxon>
        <taxon>Embryophyta</taxon>
        <taxon>Tracheophyta</taxon>
        <taxon>Spermatophyta</taxon>
        <taxon>Magnoliopsida</taxon>
        <taxon>eudicotyledons</taxon>
        <taxon>Gunneridae</taxon>
        <taxon>Pentapetalae</taxon>
        <taxon>rosids</taxon>
        <taxon>fabids</taxon>
        <taxon>Fabales</taxon>
        <taxon>Fabaceae</taxon>
        <taxon>Papilionoideae</taxon>
        <taxon>50 kb inversion clade</taxon>
        <taxon>NPAAA clade</taxon>
        <taxon>Hologalegina</taxon>
        <taxon>IRL clade</taxon>
        <taxon>Trifolieae</taxon>
        <taxon>Trifolium</taxon>
    </lineage>
</organism>
<feature type="region of interest" description="Disordered" evidence="5">
    <location>
        <begin position="1"/>
        <end position="61"/>
    </location>
</feature>
<proteinExistence type="predicted"/>
<dbReference type="SUPFAM" id="SSF52540">
    <property type="entry name" value="P-loop containing nucleoside triphosphate hydrolases"/>
    <property type="match status" value="1"/>
</dbReference>
<dbReference type="PANTHER" id="PTHR24222:SF84">
    <property type="entry name" value="ABC TRANSPORTER DOMAIN-CONTAINING PROTEIN"/>
    <property type="match status" value="1"/>
</dbReference>
<feature type="transmembrane region" description="Helical" evidence="6">
    <location>
        <begin position="476"/>
        <end position="497"/>
    </location>
</feature>
<feature type="non-terminal residue" evidence="8">
    <location>
        <position position="616"/>
    </location>
</feature>
<dbReference type="PROSITE" id="PS50929">
    <property type="entry name" value="ABC_TM1F"/>
    <property type="match status" value="1"/>
</dbReference>
<dbReference type="InterPro" id="IPR039421">
    <property type="entry name" value="Type_1_exporter"/>
</dbReference>
<name>A0A2K3MZ97_TRIPR</name>
<dbReference type="SUPFAM" id="SSF90123">
    <property type="entry name" value="ABC transporter transmembrane region"/>
    <property type="match status" value="1"/>
</dbReference>
<sequence length="616" mass="67641">MADSSFEIDNPRRHYPTPVSYQSVSGSSSFIHSSRSKVTPRTRRTRRNKIPSTPFASDDDRSWQGEVSWKFEPTGLREHSTNFGSVLSPWPTNSTSDRSHVFRQSANDYYLSRIGGFRGLTNPSNDHSSYGRVELRSHVARAHNDHSYFDQYSGFSKLGIIKEGVSSGSRNINHKTSPLAEEDELSAIDYSITDEHVMSPYGNDNHFLDELSYVKHDHKVPSYGNKSPSQIYGGGGYSHYESKMASGFDDEGDEDMDEDDDDVVGALINGGSLPFYSYLFGNLVNKLSREAKDNKSQLMNDVDQGIWIPTWLHPHSHAVTDICVFMTGLAAVVVVGAYMEINTGDIMHGIASDVAQIQEVMGEKMAHFIHHIFTFICGYAVGFRRSWKVSLVVFSVTPLTMFCGMAYKALYGGLAAKEEASYRKAGSIAEQAISSIRTVFSFVAESQLVEKYSDLLQKSAPVGAKLGFAKGAGMGVIYLVTYSTWALAFWYGSILIAKGELDGGSAIACFFGVNVGGRGLALALSYFAQFAQGTVAASRVFYVIERIPEIDPYNPEGRKLSSVRGRIELKNVSFAYPSRPDSLILNSINLVFPSSKTLALVGASGGGKSTIFALIE</sequence>
<evidence type="ECO:0000259" key="7">
    <source>
        <dbReference type="PROSITE" id="PS50929"/>
    </source>
</evidence>
<keyword evidence="4 6" id="KW-0472">Membrane</keyword>
<dbReference type="InterPro" id="IPR011527">
    <property type="entry name" value="ABC1_TM_dom"/>
</dbReference>
<dbReference type="Proteomes" id="UP000236291">
    <property type="component" value="Unassembled WGS sequence"/>
</dbReference>
<dbReference type="GO" id="GO:0140359">
    <property type="term" value="F:ABC-type transporter activity"/>
    <property type="evidence" value="ECO:0007669"/>
    <property type="project" value="InterPro"/>
</dbReference>
<dbReference type="GO" id="GO:0005524">
    <property type="term" value="F:ATP binding"/>
    <property type="evidence" value="ECO:0007669"/>
    <property type="project" value="InterPro"/>
</dbReference>
<dbReference type="InterPro" id="IPR027417">
    <property type="entry name" value="P-loop_NTPase"/>
</dbReference>
<accession>A0A2K3MZ97</accession>
<feature type="compositionally biased region" description="Low complexity" evidence="5">
    <location>
        <begin position="20"/>
        <end position="33"/>
    </location>
</feature>
<evidence type="ECO:0000256" key="3">
    <source>
        <dbReference type="ARBA" id="ARBA00022989"/>
    </source>
</evidence>
<evidence type="ECO:0000256" key="5">
    <source>
        <dbReference type="SAM" id="MobiDB-lite"/>
    </source>
</evidence>
<evidence type="ECO:0000256" key="4">
    <source>
        <dbReference type="ARBA" id="ARBA00023136"/>
    </source>
</evidence>
<dbReference type="GO" id="GO:0005886">
    <property type="term" value="C:plasma membrane"/>
    <property type="evidence" value="ECO:0007669"/>
    <property type="project" value="TreeGrafter"/>
</dbReference>
<dbReference type="Gene3D" id="3.40.50.300">
    <property type="entry name" value="P-loop containing nucleotide triphosphate hydrolases"/>
    <property type="match status" value="1"/>
</dbReference>
<evidence type="ECO:0000256" key="6">
    <source>
        <dbReference type="SAM" id="Phobius"/>
    </source>
</evidence>
<evidence type="ECO:0000256" key="1">
    <source>
        <dbReference type="ARBA" id="ARBA00004141"/>
    </source>
</evidence>
<feature type="transmembrane region" description="Helical" evidence="6">
    <location>
        <begin position="365"/>
        <end position="382"/>
    </location>
</feature>
<comment type="caution">
    <text evidence="8">The sequence shown here is derived from an EMBL/GenBank/DDBJ whole genome shotgun (WGS) entry which is preliminary data.</text>
</comment>
<feature type="transmembrane region" description="Helical" evidence="6">
    <location>
        <begin position="389"/>
        <end position="407"/>
    </location>
</feature>
<dbReference type="InterPro" id="IPR036640">
    <property type="entry name" value="ABC1_TM_sf"/>
</dbReference>
<gene>
    <name evidence="8" type="ORF">L195_g019324</name>
</gene>
<dbReference type="STRING" id="57577.A0A2K3MZ97"/>
<comment type="subcellular location">
    <subcellularLocation>
        <location evidence="1">Membrane</location>
        <topology evidence="1">Multi-pass membrane protein</topology>
    </subcellularLocation>
</comment>
<evidence type="ECO:0000256" key="2">
    <source>
        <dbReference type="ARBA" id="ARBA00022692"/>
    </source>
</evidence>
<dbReference type="Pfam" id="PF00664">
    <property type="entry name" value="ABC_membrane"/>
    <property type="match status" value="1"/>
</dbReference>
<protein>
    <submittedName>
        <fullName evidence="8">ABC transporter B family member 19-like protein</fullName>
    </submittedName>
</protein>
<dbReference type="AlphaFoldDB" id="A0A2K3MZ97"/>